<keyword evidence="4" id="KW-1185">Reference proteome</keyword>
<evidence type="ECO:0000256" key="2">
    <source>
        <dbReference type="SAM" id="SignalP"/>
    </source>
</evidence>
<feature type="transmembrane region" description="Helical" evidence="1">
    <location>
        <begin position="307"/>
        <end position="328"/>
    </location>
</feature>
<gene>
    <name evidence="3" type="ORF">IU449_02510</name>
</gene>
<keyword evidence="1" id="KW-0812">Transmembrane</keyword>
<evidence type="ECO:0000313" key="3">
    <source>
        <dbReference type="EMBL" id="MBF6353428.1"/>
    </source>
</evidence>
<feature type="transmembrane region" description="Helical" evidence="1">
    <location>
        <begin position="167"/>
        <end position="193"/>
    </location>
</feature>
<feature type="transmembrane region" description="Helical" evidence="1">
    <location>
        <begin position="340"/>
        <end position="359"/>
    </location>
</feature>
<evidence type="ECO:0000256" key="1">
    <source>
        <dbReference type="SAM" id="Phobius"/>
    </source>
</evidence>
<feature type="signal peptide" evidence="2">
    <location>
        <begin position="1"/>
        <end position="25"/>
    </location>
</feature>
<dbReference type="Proteomes" id="UP000707731">
    <property type="component" value="Unassembled WGS sequence"/>
</dbReference>
<keyword evidence="1" id="KW-1133">Transmembrane helix</keyword>
<comment type="caution">
    <text evidence="3">The sequence shown here is derived from an EMBL/GenBank/DDBJ whole genome shotgun (WGS) entry which is preliminary data.</text>
</comment>
<dbReference type="EMBL" id="JADLQN010000001">
    <property type="protein sequence ID" value="MBF6353428.1"/>
    <property type="molecule type" value="Genomic_DNA"/>
</dbReference>
<accession>A0ABS0D9K1</accession>
<name>A0ABS0D9K1_9NOCA</name>
<feature type="chain" id="PRO_5046896978" evidence="2">
    <location>
        <begin position="26"/>
        <end position="597"/>
    </location>
</feature>
<organism evidence="3 4">
    <name type="scientific">Nocardia higoensis</name>
    <dbReference type="NCBI Taxonomy" id="228599"/>
    <lineage>
        <taxon>Bacteria</taxon>
        <taxon>Bacillati</taxon>
        <taxon>Actinomycetota</taxon>
        <taxon>Actinomycetes</taxon>
        <taxon>Mycobacteriales</taxon>
        <taxon>Nocardiaceae</taxon>
        <taxon>Nocardia</taxon>
    </lineage>
</organism>
<evidence type="ECO:0000313" key="4">
    <source>
        <dbReference type="Proteomes" id="UP000707731"/>
    </source>
</evidence>
<reference evidence="3 4" key="1">
    <citation type="submission" date="2020-10" db="EMBL/GenBank/DDBJ databases">
        <title>Identification of Nocardia species via Next-generation sequencing and recognition of intraspecies genetic diversity.</title>
        <authorList>
            <person name="Li P."/>
            <person name="Li P."/>
            <person name="Lu B."/>
        </authorList>
    </citation>
    <scope>NUCLEOTIDE SEQUENCE [LARGE SCALE GENOMIC DNA]</scope>
    <source>
        <strain evidence="3 4">BJ06-0143</strain>
    </source>
</reference>
<feature type="transmembrane region" description="Helical" evidence="1">
    <location>
        <begin position="110"/>
        <end position="132"/>
    </location>
</feature>
<feature type="transmembrane region" description="Helical" evidence="1">
    <location>
        <begin position="282"/>
        <end position="300"/>
    </location>
</feature>
<dbReference type="RefSeq" id="WP_195002257.1">
    <property type="nucleotide sequence ID" value="NZ_JADLQN010000001.1"/>
</dbReference>
<feature type="transmembrane region" description="Helical" evidence="1">
    <location>
        <begin position="380"/>
        <end position="404"/>
    </location>
</feature>
<keyword evidence="1" id="KW-0472">Membrane</keyword>
<feature type="transmembrane region" description="Helical" evidence="1">
    <location>
        <begin position="79"/>
        <end position="98"/>
    </location>
</feature>
<feature type="transmembrane region" description="Helical" evidence="1">
    <location>
        <begin position="213"/>
        <end position="230"/>
    </location>
</feature>
<keyword evidence="2" id="KW-0732">Signal</keyword>
<sequence length="597" mass="63761">MSARQVMVAAGCLIALQLAIRAAVAFSGDFYWDDLILIGRSGQLPLLSGEFLLYDHDGHFMPAAFALAWLSTALAPLDWTVPAVTSIAGQALASLAVLRVVRLVVGTRPVLLPPLAFYLFSPLTLPSFAWWAAGLNSLPLQIGLAWVAGDAIALCRTGRLRFAVSGAMVAVVSLAFFEKSVLVPLVAFVTVALMYRVDGVPRAVRTTLVRGRALWIPLAVVVASWAAVYLRFTDPRPAGPTAAEAAELVHHATSLGLVPTLLGGPWTWERWPPSPPWATPPVGLVVLGWLAVTVAVAWSLRYRQRTAAVWAMLLVYIALSETSMILVRTGPDTADELAQTLRYVADSAVLIALGWALIARAPRRTAVRPSYALSRTRSHSVVVVVVVAVTAFVVSSLCSTVTFAQRWRDNPTVGYLANARAGLAADQSTPILDHPVAIHILLPVAHPHNRVSSVFGPLRERPEFRRSTEVLRVLDDSGRLVPATVTWTRALGKGPVPGCGHRVAGGSAELPLGGPLMDWEWAVHLNYYANTDGDIELGLDGSEDTVRVPVRAGLHQVFVRLLGAGRALRVRTVTPGLTLCVGNGPVGVVVPTPGAGS</sequence>
<proteinExistence type="predicted"/>
<protein>
    <submittedName>
        <fullName evidence="3">Uncharacterized protein</fullName>
    </submittedName>
</protein>